<proteinExistence type="predicted"/>
<comment type="caution">
    <text evidence="1">The sequence shown here is derived from an EMBL/GenBank/DDBJ whole genome shotgun (WGS) entry which is preliminary data.</text>
</comment>
<evidence type="ECO:0000313" key="1">
    <source>
        <dbReference type="EMBL" id="GAA6410628.1"/>
    </source>
</evidence>
<dbReference type="RefSeq" id="WP_390409064.1">
    <property type="nucleotide sequence ID" value="NZ_BAABYW010000001.1"/>
</dbReference>
<protein>
    <submittedName>
        <fullName evidence="1">Uncharacterized protein</fullName>
    </submittedName>
</protein>
<name>A0ABQ0BGP6_9FIRM</name>
<dbReference type="EMBL" id="BAABYW010000001">
    <property type="protein sequence ID" value="GAA6410628.1"/>
    <property type="molecule type" value="Genomic_DNA"/>
</dbReference>
<sequence length="86" mass="9784">MEPVFIKINDDIFNVNKIQSIGYEDQKNCLGNDSGVYILHIYMENDIGSQHKAYSTKSQRDKDYKLASHQLSVFSISKIGKEEGTP</sequence>
<keyword evidence="2" id="KW-1185">Reference proteome</keyword>
<accession>A0ABQ0BGP6</accession>
<reference evidence="1 2" key="1">
    <citation type="submission" date="2024-04" db="EMBL/GenBank/DDBJ databases">
        <title>Defined microbial consortia suppress multidrug-resistant proinflammatory Enterobacteriaceae via ecological control.</title>
        <authorList>
            <person name="Furuichi M."/>
            <person name="Kawaguchi T."/>
            <person name="Pust M."/>
            <person name="Yasuma K."/>
            <person name="Plichta D."/>
            <person name="Hasegawa N."/>
            <person name="Ohya T."/>
            <person name="Bhattarai S."/>
            <person name="Sasajima S."/>
            <person name="Aoto Y."/>
            <person name="Tuganbaev T."/>
            <person name="Yaginuma M."/>
            <person name="Ueda M."/>
            <person name="Okahashi N."/>
            <person name="Amafuji K."/>
            <person name="Kiridooshi Y."/>
            <person name="Sugita K."/>
            <person name="Strazar M."/>
            <person name="Skelly A."/>
            <person name="Suda W."/>
            <person name="Hattori M."/>
            <person name="Nakamoto N."/>
            <person name="Caballero S."/>
            <person name="Norman J."/>
            <person name="Olle B."/>
            <person name="Tanoue T."/>
            <person name="Arita M."/>
            <person name="Bucci V."/>
            <person name="Atarashi K."/>
            <person name="Xavier R."/>
            <person name="Honda K."/>
        </authorList>
    </citation>
    <scope>NUCLEOTIDE SEQUENCE [LARGE SCALE GENOMIC DNA]</scope>
    <source>
        <strain evidence="2">k04-0078-D8-1</strain>
    </source>
</reference>
<dbReference type="Proteomes" id="UP001600943">
    <property type="component" value="Unassembled WGS sequence"/>
</dbReference>
<organism evidence="1 2">
    <name type="scientific">Blautia hominis</name>
    <dbReference type="NCBI Taxonomy" id="2025493"/>
    <lineage>
        <taxon>Bacteria</taxon>
        <taxon>Bacillati</taxon>
        <taxon>Bacillota</taxon>
        <taxon>Clostridia</taxon>
        <taxon>Lachnospirales</taxon>
        <taxon>Lachnospiraceae</taxon>
        <taxon>Blautia</taxon>
    </lineage>
</organism>
<evidence type="ECO:0000313" key="2">
    <source>
        <dbReference type="Proteomes" id="UP001600943"/>
    </source>
</evidence>
<gene>
    <name evidence="1" type="ORF">K040078D81_47450</name>
</gene>